<dbReference type="InterPro" id="IPR053169">
    <property type="entry name" value="MUG_Protein"/>
</dbReference>
<evidence type="ECO:0000313" key="1">
    <source>
        <dbReference type="EMBL" id="PSN69042.1"/>
    </source>
</evidence>
<dbReference type="GO" id="GO:0016798">
    <property type="term" value="F:hydrolase activity, acting on glycosyl bonds"/>
    <property type="evidence" value="ECO:0007669"/>
    <property type="project" value="UniProtKB-KW"/>
</dbReference>
<accession>A0A2T2NUC4</accession>
<dbReference type="InterPro" id="IPR005198">
    <property type="entry name" value="Glyco_hydro_76"/>
</dbReference>
<dbReference type="SUPFAM" id="SSF48208">
    <property type="entry name" value="Six-hairpin glycosidases"/>
    <property type="match status" value="1"/>
</dbReference>
<evidence type="ECO:0000313" key="2">
    <source>
        <dbReference type="Proteomes" id="UP000240883"/>
    </source>
</evidence>
<dbReference type="EMBL" id="KZ678133">
    <property type="protein sequence ID" value="PSN69042.1"/>
    <property type="molecule type" value="Genomic_DNA"/>
</dbReference>
<protein>
    <submittedName>
        <fullName evidence="1">Six-hairpin glycosidase</fullName>
    </submittedName>
</protein>
<dbReference type="PANTHER" id="PTHR47791:SF1">
    <property type="entry name" value="ENDO MANNANASE, GH76 FAMILY (EUROFUNG)"/>
    <property type="match status" value="1"/>
</dbReference>
<gene>
    <name evidence="1" type="ORF">BS50DRAFT_489662</name>
</gene>
<dbReference type="InterPro" id="IPR008928">
    <property type="entry name" value="6-hairpin_glycosidase_sf"/>
</dbReference>
<dbReference type="Proteomes" id="UP000240883">
    <property type="component" value="Unassembled WGS sequence"/>
</dbReference>
<name>A0A2T2NUC4_CORCC</name>
<dbReference type="GO" id="GO:0005975">
    <property type="term" value="P:carbohydrate metabolic process"/>
    <property type="evidence" value="ECO:0007669"/>
    <property type="project" value="InterPro"/>
</dbReference>
<dbReference type="OrthoDB" id="9984024at2759"/>
<dbReference type="Gene3D" id="1.50.10.20">
    <property type="match status" value="1"/>
</dbReference>
<dbReference type="AlphaFoldDB" id="A0A2T2NUC4"/>
<reference evidence="1 2" key="1">
    <citation type="journal article" date="2018" name="Front. Microbiol.">
        <title>Genome-Wide Analysis of Corynespora cassiicola Leaf Fall Disease Putative Effectors.</title>
        <authorList>
            <person name="Lopez D."/>
            <person name="Ribeiro S."/>
            <person name="Label P."/>
            <person name="Fumanal B."/>
            <person name="Venisse J.S."/>
            <person name="Kohler A."/>
            <person name="de Oliveira R.R."/>
            <person name="Labutti K."/>
            <person name="Lipzen A."/>
            <person name="Lail K."/>
            <person name="Bauer D."/>
            <person name="Ohm R.A."/>
            <person name="Barry K.W."/>
            <person name="Spatafora J."/>
            <person name="Grigoriev I.V."/>
            <person name="Martin F.M."/>
            <person name="Pujade-Renaud V."/>
        </authorList>
    </citation>
    <scope>NUCLEOTIDE SEQUENCE [LARGE SCALE GENOMIC DNA]</scope>
    <source>
        <strain evidence="1 2">Philippines</strain>
    </source>
</reference>
<keyword evidence="2" id="KW-1185">Reference proteome</keyword>
<dbReference type="Pfam" id="PF03663">
    <property type="entry name" value="Glyco_hydro_76"/>
    <property type="match status" value="1"/>
</dbReference>
<sequence length="296" mass="31740">MVETIARFGIHDSSFKSAAADIVANTYEKSPNQRGANNWKNDYYDDMGWWALGWIASFDLTGEEKYLNTAKDLFDDMVTGWGTSCGGGVWWDKRKTSIAAIANELFISVAAHLANRVGAGEKDQYQQHAQEAWDWFWLSGVINADNVVNDGIDPSTCKNDGKTTYTYNQGVILGGLSELAKAKGDGGLIQHANTIANGALAKLTQNGILVEPVNGPLDEQGAQFKGAFVRGLASLNGNERQQAFTDFLKKNADSAWDKAKNANGIIGSDWRGPADNAGTTSHASGIDVLSAAAQAG</sequence>
<dbReference type="PANTHER" id="PTHR47791">
    <property type="entry name" value="MEIOTICALLY UP-REGULATED GENE 191 PROTEIN"/>
    <property type="match status" value="1"/>
</dbReference>
<keyword evidence="1" id="KW-0378">Hydrolase</keyword>
<dbReference type="STRING" id="1448308.A0A2T2NUC4"/>
<proteinExistence type="predicted"/>
<keyword evidence="1" id="KW-0326">Glycosidase</keyword>
<organism evidence="1 2">
    <name type="scientific">Corynespora cassiicola Philippines</name>
    <dbReference type="NCBI Taxonomy" id="1448308"/>
    <lineage>
        <taxon>Eukaryota</taxon>
        <taxon>Fungi</taxon>
        <taxon>Dikarya</taxon>
        <taxon>Ascomycota</taxon>
        <taxon>Pezizomycotina</taxon>
        <taxon>Dothideomycetes</taxon>
        <taxon>Pleosporomycetidae</taxon>
        <taxon>Pleosporales</taxon>
        <taxon>Corynesporascaceae</taxon>
        <taxon>Corynespora</taxon>
    </lineage>
</organism>